<dbReference type="EMBL" id="CP013015">
    <property type="protein sequence ID" value="AMM40943.1"/>
    <property type="molecule type" value="Genomic_DNA"/>
</dbReference>
<dbReference type="Proteomes" id="UP000070560">
    <property type="component" value="Chromosome"/>
</dbReference>
<evidence type="ECO:0000313" key="3">
    <source>
        <dbReference type="EMBL" id="AMM40943.1"/>
    </source>
</evidence>
<evidence type="ECO:0000313" key="4">
    <source>
        <dbReference type="Proteomes" id="UP000070560"/>
    </source>
</evidence>
<dbReference type="PANTHER" id="PTHR30337">
    <property type="entry name" value="COMPONENT OF ATP-DEPENDENT DSDNA EXONUCLEASE"/>
    <property type="match status" value="1"/>
</dbReference>
<dbReference type="OrthoDB" id="9773856at2"/>
<keyword evidence="4" id="KW-1185">Reference proteome</keyword>
<gene>
    <name evidence="3" type="ORF">HS1_001139</name>
</gene>
<keyword evidence="1" id="KW-0378">Hydrolase</keyword>
<dbReference type="Pfam" id="PF00149">
    <property type="entry name" value="Metallophos"/>
    <property type="match status" value="1"/>
</dbReference>
<feature type="domain" description="Calcineurin-like phosphoesterase" evidence="2">
    <location>
        <begin position="1"/>
        <end position="187"/>
    </location>
</feature>
<dbReference type="InterPro" id="IPR029052">
    <property type="entry name" value="Metallo-depent_PP-like"/>
</dbReference>
<dbReference type="GO" id="GO:0016787">
    <property type="term" value="F:hydrolase activity"/>
    <property type="evidence" value="ECO:0007669"/>
    <property type="project" value="UniProtKB-KW"/>
</dbReference>
<evidence type="ECO:0000256" key="1">
    <source>
        <dbReference type="ARBA" id="ARBA00022801"/>
    </source>
</evidence>
<protein>
    <submittedName>
        <fullName evidence="3">Metallophosphoesterase</fullName>
    </submittedName>
</protein>
<dbReference type="InterPro" id="IPR050535">
    <property type="entry name" value="DNA_Repair-Maintenance_Comp"/>
</dbReference>
<dbReference type="InterPro" id="IPR004843">
    <property type="entry name" value="Calcineurin-like_PHP"/>
</dbReference>
<organism evidence="3 4">
    <name type="scientific">Desulfofervidus auxilii</name>
    <dbReference type="NCBI Taxonomy" id="1621989"/>
    <lineage>
        <taxon>Bacteria</taxon>
        <taxon>Pseudomonadati</taxon>
        <taxon>Thermodesulfobacteriota</taxon>
        <taxon>Candidatus Desulfofervidia</taxon>
        <taxon>Candidatus Desulfofervidales</taxon>
        <taxon>Candidatus Desulfofervidaceae</taxon>
        <taxon>Candidatus Desulfofervidus</taxon>
    </lineage>
</organism>
<proteinExistence type="predicted"/>
<dbReference type="SUPFAM" id="SSF56300">
    <property type="entry name" value="Metallo-dependent phosphatases"/>
    <property type="match status" value="1"/>
</dbReference>
<dbReference type="KEGG" id="daw:HS1_001139"/>
<dbReference type="PANTHER" id="PTHR30337:SF7">
    <property type="entry name" value="PHOSPHOESTERASE"/>
    <property type="match status" value="1"/>
</dbReference>
<reference evidence="3 4" key="1">
    <citation type="submission" date="2015-10" db="EMBL/GenBank/DDBJ databases">
        <title>Candidatus Desulfofervidus auxilii, a hydrogenotrophic sulfate-reducing bacterium involved in the thermophilic anaerobic oxidation of methane.</title>
        <authorList>
            <person name="Krukenberg V."/>
            <person name="Richter M."/>
            <person name="Wegener G."/>
        </authorList>
    </citation>
    <scope>NUCLEOTIDE SEQUENCE [LARGE SCALE GENOMIC DNA]</scope>
    <source>
        <strain evidence="3 4">HS1</strain>
    </source>
</reference>
<dbReference type="RefSeq" id="WP_066062176.1">
    <property type="nucleotide sequence ID" value="NZ_CP013015.1"/>
</dbReference>
<dbReference type="Gene3D" id="3.60.21.10">
    <property type="match status" value="1"/>
</dbReference>
<accession>A0A7U4QKC1</accession>
<dbReference type="CDD" id="cd00840">
    <property type="entry name" value="MPP_Mre11_N"/>
    <property type="match status" value="1"/>
</dbReference>
<name>A0A7U4QKC1_DESA2</name>
<evidence type="ECO:0000259" key="2">
    <source>
        <dbReference type="Pfam" id="PF00149"/>
    </source>
</evidence>
<dbReference type="InterPro" id="IPR041796">
    <property type="entry name" value="Mre11_N"/>
</dbReference>
<sequence>MRILHTADLHLGRTGKEGDIWHQWEKIIEIALKENIHILLIAGDVFDNGQAEAVLKKKFVISLNKLANQGIQIFIIPGNHDLRQGNALTDLELPGVNVFYKYTVVNLDKIALHFFPFKPELSGQDLVGLKQDSGAECQIGVCHASYITLPEVFSDLGDSQAIHCPLSPEDIRDLNLDYLALGHYHNPKQWQVGKTQCVYPGSIEPLSFKEIGPRQVFIIQYDHGLRVYPIEIGYQRPYLCQDIQIPKEDIHALWPKIEELAQDLGPCFLRLTIKGVADKLLFQAFQLKAGAFLKERAIEVSWQDETVDLGWIEENRLAKQFKEAVQHRVRQSPEKEFWWQVLYRGISLLKHCENVDKKNKV</sequence>
<dbReference type="AlphaFoldDB" id="A0A7U4QKC1"/>